<proteinExistence type="predicted"/>
<dbReference type="Proteomes" id="UP000030170">
    <property type="component" value="Unassembled WGS sequence"/>
</dbReference>
<protein>
    <submittedName>
        <fullName evidence="1">Uncharacterized protein</fullName>
    </submittedName>
</protein>
<dbReference type="AlphaFoldDB" id="A0A098TN85"/>
<evidence type="ECO:0000313" key="1">
    <source>
        <dbReference type="EMBL" id="KGF72303.1"/>
    </source>
</evidence>
<organism evidence="1 2">
    <name type="scientific">Neosynechococcus sphagnicola sy1</name>
    <dbReference type="NCBI Taxonomy" id="1497020"/>
    <lineage>
        <taxon>Bacteria</taxon>
        <taxon>Bacillati</taxon>
        <taxon>Cyanobacteriota</taxon>
        <taxon>Cyanophyceae</taxon>
        <taxon>Neosynechococcales</taxon>
        <taxon>Neosynechococcaceae</taxon>
        <taxon>Neosynechococcus</taxon>
    </lineage>
</organism>
<evidence type="ECO:0000313" key="2">
    <source>
        <dbReference type="Proteomes" id="UP000030170"/>
    </source>
</evidence>
<name>A0A098TN85_9CYAN</name>
<comment type="caution">
    <text evidence="1">The sequence shown here is derived from an EMBL/GenBank/DDBJ whole genome shotgun (WGS) entry which is preliminary data.</text>
</comment>
<dbReference type="RefSeq" id="WP_036534071.1">
    <property type="nucleotide sequence ID" value="NZ_JJML01000029.1"/>
</dbReference>
<sequence length="76" mass="8779">MANCCWVLSVLRSDDFDNYSPTYRHWDEMQRFPHPGIRSGSTAKQSSTVLVSVQRPKTCLGEIAFKPWLSEPWFEG</sequence>
<accession>A0A098TN85</accession>
<dbReference type="EMBL" id="JJML01000029">
    <property type="protein sequence ID" value="KGF72303.1"/>
    <property type="molecule type" value="Genomic_DNA"/>
</dbReference>
<reference evidence="1 2" key="1">
    <citation type="journal article" date="2014" name="Mol. Ecol.">
        <title>Evolution of Synechococcus.</title>
        <authorList>
            <person name="Dvorak P."/>
            <person name="Casamatta D."/>
            <person name="Hasler P."/>
            <person name="Poulickova A."/>
            <person name="Ondrej V."/>
            <person name="Sanges R."/>
        </authorList>
    </citation>
    <scope>NUCLEOTIDE SEQUENCE [LARGE SCALE GENOMIC DNA]</scope>
    <source>
        <strain evidence="1 2">CAUP A 1101</strain>
    </source>
</reference>
<gene>
    <name evidence="1" type="ORF">DO97_09305</name>
</gene>
<keyword evidence="2" id="KW-1185">Reference proteome</keyword>